<proteinExistence type="predicted"/>
<evidence type="ECO:0000256" key="1">
    <source>
        <dbReference type="SAM" id="MobiDB-lite"/>
    </source>
</evidence>
<sequence length="116" mass="12110">MPGRRRQRAAQQGGQPAGPNPALQGRVHLHAEAAGGHQRGHTIGECVLLAVQPVPRAAADVLWRQVRHRADTEEGPGTALDRGQTGGVAGLQCGEEGSGDAVRAKQGGQDSVCVRW</sequence>
<feature type="region of interest" description="Disordered" evidence="1">
    <location>
        <begin position="1"/>
        <end position="24"/>
    </location>
</feature>
<evidence type="ECO:0000313" key="2">
    <source>
        <dbReference type="EMBL" id="CAG6543935.1"/>
    </source>
</evidence>
<protein>
    <submittedName>
        <fullName evidence="2">(northern house mosquito) hypothetical protein</fullName>
    </submittedName>
</protein>
<reference evidence="2" key="1">
    <citation type="submission" date="2021-05" db="EMBL/GenBank/DDBJ databases">
        <authorList>
            <person name="Alioto T."/>
            <person name="Alioto T."/>
            <person name="Gomez Garrido J."/>
        </authorList>
    </citation>
    <scope>NUCLEOTIDE SEQUENCE</scope>
</reference>
<name>A0A8D8HY68_CULPI</name>
<organism evidence="2">
    <name type="scientific">Culex pipiens</name>
    <name type="common">House mosquito</name>
    <dbReference type="NCBI Taxonomy" id="7175"/>
    <lineage>
        <taxon>Eukaryota</taxon>
        <taxon>Metazoa</taxon>
        <taxon>Ecdysozoa</taxon>
        <taxon>Arthropoda</taxon>
        <taxon>Hexapoda</taxon>
        <taxon>Insecta</taxon>
        <taxon>Pterygota</taxon>
        <taxon>Neoptera</taxon>
        <taxon>Endopterygota</taxon>
        <taxon>Diptera</taxon>
        <taxon>Nematocera</taxon>
        <taxon>Culicoidea</taxon>
        <taxon>Culicidae</taxon>
        <taxon>Culicinae</taxon>
        <taxon>Culicini</taxon>
        <taxon>Culex</taxon>
        <taxon>Culex</taxon>
    </lineage>
</organism>
<dbReference type="AlphaFoldDB" id="A0A8D8HY68"/>
<accession>A0A8D8HY68</accession>
<dbReference type="EMBL" id="HBUE01229433">
    <property type="protein sequence ID" value="CAG6543935.1"/>
    <property type="molecule type" value="Transcribed_RNA"/>
</dbReference>
<dbReference type="EMBL" id="HBUE01336203">
    <property type="protein sequence ID" value="CAG6596061.1"/>
    <property type="molecule type" value="Transcribed_RNA"/>
</dbReference>